<dbReference type="OrthoDB" id="7362854at2"/>
<name>A0A317EFT3_9PROT</name>
<evidence type="ECO:0000313" key="3">
    <source>
        <dbReference type="Proteomes" id="UP000245461"/>
    </source>
</evidence>
<organism evidence="2 3">
    <name type="scientific">Zavarzinia aquatilis</name>
    <dbReference type="NCBI Taxonomy" id="2211142"/>
    <lineage>
        <taxon>Bacteria</taxon>
        <taxon>Pseudomonadati</taxon>
        <taxon>Pseudomonadota</taxon>
        <taxon>Alphaproteobacteria</taxon>
        <taxon>Rhodospirillales</taxon>
        <taxon>Zavarziniaceae</taxon>
        <taxon>Zavarzinia</taxon>
    </lineage>
</organism>
<evidence type="ECO:0008006" key="4">
    <source>
        <dbReference type="Google" id="ProtNLM"/>
    </source>
</evidence>
<evidence type="ECO:0000313" key="2">
    <source>
        <dbReference type="EMBL" id="PWR25164.1"/>
    </source>
</evidence>
<dbReference type="AlphaFoldDB" id="A0A317EFT3"/>
<feature type="compositionally biased region" description="Basic and acidic residues" evidence="1">
    <location>
        <begin position="15"/>
        <end position="29"/>
    </location>
</feature>
<comment type="caution">
    <text evidence="2">The sequence shown here is derived from an EMBL/GenBank/DDBJ whole genome shotgun (WGS) entry which is preliminary data.</text>
</comment>
<proteinExistence type="predicted"/>
<dbReference type="Gene3D" id="6.10.280.50">
    <property type="match status" value="1"/>
</dbReference>
<accession>A0A317EFT3</accession>
<evidence type="ECO:0000256" key="1">
    <source>
        <dbReference type="SAM" id="MobiDB-lite"/>
    </source>
</evidence>
<gene>
    <name evidence="2" type="ORF">DKG74_05210</name>
</gene>
<dbReference type="InterPro" id="IPR038444">
    <property type="entry name" value="DUF465_sf"/>
</dbReference>
<dbReference type="InterPro" id="IPR007420">
    <property type="entry name" value="DUF465"/>
</dbReference>
<reference evidence="2 3" key="1">
    <citation type="submission" date="2018-05" db="EMBL/GenBank/DDBJ databases">
        <title>Zavarzinia sp. HR-AS.</title>
        <authorList>
            <person name="Lee Y."/>
            <person name="Jeon C.O."/>
        </authorList>
    </citation>
    <scope>NUCLEOTIDE SEQUENCE [LARGE SCALE GENOMIC DNA]</scope>
    <source>
        <strain evidence="2 3">HR-AS</strain>
    </source>
</reference>
<feature type="region of interest" description="Disordered" evidence="1">
    <location>
        <begin position="1"/>
        <end position="38"/>
    </location>
</feature>
<dbReference type="Proteomes" id="UP000245461">
    <property type="component" value="Unassembled WGS sequence"/>
</dbReference>
<protein>
    <recommendedName>
        <fullName evidence="4">DUF465 domain-containing protein</fullName>
    </recommendedName>
</protein>
<keyword evidence="3" id="KW-1185">Reference proteome</keyword>
<dbReference type="Pfam" id="PF04325">
    <property type="entry name" value="DUF465"/>
    <property type="match status" value="1"/>
</dbReference>
<sequence length="55" mass="6316">MSLEARASSLSQRHASIDRELEAEAHRPMPDPAVITKLKREKLRIKDEISRLPTH</sequence>
<dbReference type="EMBL" id="QGLE01000002">
    <property type="protein sequence ID" value="PWR25164.1"/>
    <property type="molecule type" value="Genomic_DNA"/>
</dbReference>
<dbReference type="RefSeq" id="WP_109903335.1">
    <property type="nucleotide sequence ID" value="NZ_QGLE01000002.1"/>
</dbReference>